<gene>
    <name evidence="1" type="ORF">QJS10_CPA02g01204</name>
</gene>
<comment type="caution">
    <text evidence="1">The sequence shown here is derived from an EMBL/GenBank/DDBJ whole genome shotgun (WGS) entry which is preliminary data.</text>
</comment>
<dbReference type="Proteomes" id="UP001180020">
    <property type="component" value="Unassembled WGS sequence"/>
</dbReference>
<dbReference type="InterPro" id="IPR032675">
    <property type="entry name" value="LRR_dom_sf"/>
</dbReference>
<name>A0AAV9FEB2_ACOCL</name>
<evidence type="ECO:0000313" key="2">
    <source>
        <dbReference type="Proteomes" id="UP001180020"/>
    </source>
</evidence>
<dbReference type="AlphaFoldDB" id="A0AAV9FEB2"/>
<evidence type="ECO:0000313" key="1">
    <source>
        <dbReference type="EMBL" id="KAK1323193.1"/>
    </source>
</evidence>
<reference evidence="1" key="1">
    <citation type="journal article" date="2023" name="Nat. Commun.">
        <title>Diploid and tetraploid genomes of Acorus and the evolution of monocots.</title>
        <authorList>
            <person name="Ma L."/>
            <person name="Liu K.W."/>
            <person name="Li Z."/>
            <person name="Hsiao Y.Y."/>
            <person name="Qi Y."/>
            <person name="Fu T."/>
            <person name="Tang G.D."/>
            <person name="Zhang D."/>
            <person name="Sun W.H."/>
            <person name="Liu D.K."/>
            <person name="Li Y."/>
            <person name="Chen G.Z."/>
            <person name="Liu X.D."/>
            <person name="Liao X.Y."/>
            <person name="Jiang Y.T."/>
            <person name="Yu X."/>
            <person name="Hao Y."/>
            <person name="Huang J."/>
            <person name="Zhao X.W."/>
            <person name="Ke S."/>
            <person name="Chen Y.Y."/>
            <person name="Wu W.L."/>
            <person name="Hsu J.L."/>
            <person name="Lin Y.F."/>
            <person name="Huang M.D."/>
            <person name="Li C.Y."/>
            <person name="Huang L."/>
            <person name="Wang Z.W."/>
            <person name="Zhao X."/>
            <person name="Zhong W.Y."/>
            <person name="Peng D.H."/>
            <person name="Ahmad S."/>
            <person name="Lan S."/>
            <person name="Zhang J.S."/>
            <person name="Tsai W.C."/>
            <person name="Van de Peer Y."/>
            <person name="Liu Z.J."/>
        </authorList>
    </citation>
    <scope>NUCLEOTIDE SEQUENCE</scope>
    <source>
        <strain evidence="1">CP</strain>
    </source>
</reference>
<keyword evidence="2" id="KW-1185">Reference proteome</keyword>
<dbReference type="Gene3D" id="3.80.10.10">
    <property type="entry name" value="Ribonuclease Inhibitor"/>
    <property type="match status" value="1"/>
</dbReference>
<sequence>MLIVSWSGTCPARPSLDGPRFLPVLTKSVDEDDFNGISRTCKLFLSITDRLRTTLTISNQTVAVRILRRCRNIKRVNVHPRMRGDLDRLISAISRSGVAIEALDLSYQFSFPSSWSVREAGMGTLGRTLKILICKNIEWLLNRDLVTIAEAFPALEELDISNMEKYVSDAGIEVLASKLAHLRKINVSG</sequence>
<accession>A0AAV9FEB2</accession>
<reference evidence="1" key="2">
    <citation type="submission" date="2023-06" db="EMBL/GenBank/DDBJ databases">
        <authorList>
            <person name="Ma L."/>
            <person name="Liu K.-W."/>
            <person name="Li Z."/>
            <person name="Hsiao Y.-Y."/>
            <person name="Qi Y."/>
            <person name="Fu T."/>
            <person name="Tang G."/>
            <person name="Zhang D."/>
            <person name="Sun W.-H."/>
            <person name="Liu D.-K."/>
            <person name="Li Y."/>
            <person name="Chen G.-Z."/>
            <person name="Liu X.-D."/>
            <person name="Liao X.-Y."/>
            <person name="Jiang Y.-T."/>
            <person name="Yu X."/>
            <person name="Hao Y."/>
            <person name="Huang J."/>
            <person name="Zhao X.-W."/>
            <person name="Ke S."/>
            <person name="Chen Y.-Y."/>
            <person name="Wu W.-L."/>
            <person name="Hsu J.-L."/>
            <person name="Lin Y.-F."/>
            <person name="Huang M.-D."/>
            <person name="Li C.-Y."/>
            <person name="Huang L."/>
            <person name="Wang Z.-W."/>
            <person name="Zhao X."/>
            <person name="Zhong W.-Y."/>
            <person name="Peng D.-H."/>
            <person name="Ahmad S."/>
            <person name="Lan S."/>
            <person name="Zhang J.-S."/>
            <person name="Tsai W.-C."/>
            <person name="Van De Peer Y."/>
            <person name="Liu Z.-J."/>
        </authorList>
    </citation>
    <scope>NUCLEOTIDE SEQUENCE</scope>
    <source>
        <strain evidence="1">CP</strain>
        <tissue evidence="1">Leaves</tissue>
    </source>
</reference>
<dbReference type="SUPFAM" id="SSF52047">
    <property type="entry name" value="RNI-like"/>
    <property type="match status" value="1"/>
</dbReference>
<protein>
    <submittedName>
        <fullName evidence="1">Uncharacterized protein</fullName>
    </submittedName>
</protein>
<dbReference type="EMBL" id="JAUJYO010000002">
    <property type="protein sequence ID" value="KAK1323193.1"/>
    <property type="molecule type" value="Genomic_DNA"/>
</dbReference>
<proteinExistence type="predicted"/>
<organism evidence="1 2">
    <name type="scientific">Acorus calamus</name>
    <name type="common">Sweet flag</name>
    <dbReference type="NCBI Taxonomy" id="4465"/>
    <lineage>
        <taxon>Eukaryota</taxon>
        <taxon>Viridiplantae</taxon>
        <taxon>Streptophyta</taxon>
        <taxon>Embryophyta</taxon>
        <taxon>Tracheophyta</taxon>
        <taxon>Spermatophyta</taxon>
        <taxon>Magnoliopsida</taxon>
        <taxon>Liliopsida</taxon>
        <taxon>Acoraceae</taxon>
        <taxon>Acorus</taxon>
    </lineage>
</organism>